<dbReference type="GO" id="GO:0006508">
    <property type="term" value="P:proteolysis"/>
    <property type="evidence" value="ECO:0007669"/>
    <property type="project" value="UniProtKB-KW"/>
</dbReference>
<dbReference type="SUPFAM" id="SSF53474">
    <property type="entry name" value="alpha/beta-Hydrolases"/>
    <property type="match status" value="1"/>
</dbReference>
<dbReference type="Pfam" id="PF00450">
    <property type="entry name" value="Peptidase_S10"/>
    <property type="match status" value="1"/>
</dbReference>
<dbReference type="OrthoDB" id="443318at2759"/>
<dbReference type="EMBL" id="CAJNJA010054586">
    <property type="protein sequence ID" value="CAE7853640.1"/>
    <property type="molecule type" value="Genomic_DNA"/>
</dbReference>
<keyword evidence="2" id="KW-0121">Carboxypeptidase</keyword>
<dbReference type="Gene3D" id="3.40.50.1820">
    <property type="entry name" value="alpha/beta hydrolase"/>
    <property type="match status" value="1"/>
</dbReference>
<dbReference type="PROSITE" id="PS00131">
    <property type="entry name" value="CARBOXYPEPT_SER_SER"/>
    <property type="match status" value="1"/>
</dbReference>
<accession>A0A813A4R2</accession>
<comment type="caution">
    <text evidence="3">The sequence shown here is derived from an EMBL/GenBank/DDBJ whole genome shotgun (WGS) entry which is preliminary data.</text>
</comment>
<reference evidence="3" key="1">
    <citation type="submission" date="2021-02" db="EMBL/GenBank/DDBJ databases">
        <authorList>
            <person name="Dougan E. K."/>
            <person name="Rhodes N."/>
            <person name="Thang M."/>
            <person name="Chan C."/>
        </authorList>
    </citation>
    <scope>NUCLEOTIDE SEQUENCE</scope>
</reference>
<dbReference type="InterPro" id="IPR029058">
    <property type="entry name" value="AB_hydrolase_fold"/>
</dbReference>
<keyword evidence="2" id="KW-0732">Signal</keyword>
<name>A0A813A4R2_9DINO</name>
<dbReference type="EC" id="3.4.16.-" evidence="2"/>
<protein>
    <recommendedName>
        <fullName evidence="2">Carboxypeptidase</fullName>
        <ecNumber evidence="2">3.4.16.-</ecNumber>
    </recommendedName>
</protein>
<dbReference type="PRINTS" id="PR00724">
    <property type="entry name" value="CRBOXYPTASEC"/>
</dbReference>
<keyword evidence="2" id="KW-0378">Hydrolase</keyword>
<feature type="chain" id="PRO_5033106841" description="Carboxypeptidase" evidence="2">
    <location>
        <begin position="20"/>
        <end position="421"/>
    </location>
</feature>
<dbReference type="AlphaFoldDB" id="A0A813A4R2"/>
<keyword evidence="2" id="KW-0645">Protease</keyword>
<evidence type="ECO:0000256" key="1">
    <source>
        <dbReference type="ARBA" id="ARBA00009431"/>
    </source>
</evidence>
<comment type="similarity">
    <text evidence="1 2">Belongs to the peptidase S10 family.</text>
</comment>
<dbReference type="GO" id="GO:0004185">
    <property type="term" value="F:serine-type carboxypeptidase activity"/>
    <property type="evidence" value="ECO:0007669"/>
    <property type="project" value="UniProtKB-UniRule"/>
</dbReference>
<gene>
    <name evidence="3" type="primary">CTSA</name>
    <name evidence="3" type="ORF">SNEC2469_LOCUS26647</name>
</gene>
<sequence length="421" mass="46687">MMAAMWRLCLLSLCSRSLAAPKDDEVHSLPGWSSELFSKTYSGYIPAGEEDGHEMFEHYLFFESEGNPTDDPLIMWTNGGPGASSLLGSFTELGPYFLADASLQTEAYRTSGVPTLFENDYRWTKLGSLLIRNLPPPIGFSYCNPTGPSGDGYSCGSWKDTKTAKHSLIFMQNWMKAFPEYSSNRLFLVGESYAGLYVPMLAQQILEAGTMRLEGIAVGDGCLGGPGNEGGCMPSTGPYFTVEFFHGHGQFSDKTYKLIQEACSKEELVNGAKTAQCHAALDKMDQERGYSFDYNLYDECYDFDLDSGTAAPLMQRRSSRLRSWRQLSLHQNSYWHMDGAPCGGVHAMFKWVNTSAVKKALHVASDARFFTGDNGVGFTYNSTQPSLVPWYSSAEAKKLRILIYDGDADPGLNSFYAQNWT</sequence>
<dbReference type="InterPro" id="IPR018202">
    <property type="entry name" value="Ser_caboxypep_ser_AS"/>
</dbReference>
<evidence type="ECO:0000313" key="3">
    <source>
        <dbReference type="EMBL" id="CAE7853640.1"/>
    </source>
</evidence>
<proteinExistence type="inferred from homology"/>
<dbReference type="PANTHER" id="PTHR11802:SF201">
    <property type="entry name" value="CARBOXYPEPTIDASE"/>
    <property type="match status" value="1"/>
</dbReference>
<evidence type="ECO:0000256" key="2">
    <source>
        <dbReference type="RuleBase" id="RU361156"/>
    </source>
</evidence>
<dbReference type="PANTHER" id="PTHR11802">
    <property type="entry name" value="SERINE PROTEASE FAMILY S10 SERINE CARBOXYPEPTIDASE"/>
    <property type="match status" value="1"/>
</dbReference>
<dbReference type="Proteomes" id="UP000601435">
    <property type="component" value="Unassembled WGS sequence"/>
</dbReference>
<evidence type="ECO:0000313" key="4">
    <source>
        <dbReference type="Proteomes" id="UP000601435"/>
    </source>
</evidence>
<dbReference type="InterPro" id="IPR001563">
    <property type="entry name" value="Peptidase_S10"/>
</dbReference>
<organism evidence="3 4">
    <name type="scientific">Symbiodinium necroappetens</name>
    <dbReference type="NCBI Taxonomy" id="1628268"/>
    <lineage>
        <taxon>Eukaryota</taxon>
        <taxon>Sar</taxon>
        <taxon>Alveolata</taxon>
        <taxon>Dinophyceae</taxon>
        <taxon>Suessiales</taxon>
        <taxon>Symbiodiniaceae</taxon>
        <taxon>Symbiodinium</taxon>
    </lineage>
</organism>
<keyword evidence="4" id="KW-1185">Reference proteome</keyword>
<feature type="signal peptide" evidence="2">
    <location>
        <begin position="1"/>
        <end position="19"/>
    </location>
</feature>